<sequence length="678" mass="76406">MYAIGRSTKNDVIVTSKSVSRFHGDITIGAVQPDAYKHASQKTKITFHDKSPKGVDVNGKRYDGGSTFDLDVLRNDVFKLKLAHSTEYVEIKWQPVVITYVTGVTGRAHEQLTQELRGYLEPMDIKLVPALHHATTHFLNLSNKGWSNKTLHALVRLIPVVTMDFVKALHENANGLETNFWLKFPKSSDFLPNFDQRYEVNEKRRECFQGLKFIFLDPVQRDTFVSIITTGGGKCLYLEKEKYDLPMSLHDGVQNIIRYVESNGDKVLLMKLPDPKNLTDLENERFERQVKAATALGIELVKETDVFDSIVQCSFEGLWTKTKRKATKRTSTAKSASSRGSIESFLSKPLKKEEDDDDDLLDFEPIPAKNKTAVTREPASDDLYDFEPIPTKSKAKKSTKEAHDSVLDADLEQEAENNDKNDGNDDDDIFNFEPIPSKRRLQEQSAKTAKRQKTASPPPLAEKSPSPVPGLEEEIMGEQSEKEAPAEPIEPEPSAQEEEAAEDDEYIPRLRDLALVECTMPTRRSVAIPQVAEQMTYNGRPNFKKFRRKGKPLSTTNQKSAKIDLVEASQDSARKAQEIQTMFTDFSPKKKRPKSSNTPQPPSKRAKTETLAISSDDDENLFVAPPDSQYIESDDDEPEIVETSSHTQTGTRESNTAPANVDSDDDDDDVYEFEFSRD</sequence>
<evidence type="ECO:0000313" key="9">
    <source>
        <dbReference type="Proteomes" id="UP000761534"/>
    </source>
</evidence>
<comment type="subcellular location">
    <subcellularLocation>
        <location evidence="1">Nucleus</location>
    </subcellularLocation>
</comment>
<proteinExistence type="inferred from homology"/>
<dbReference type="Pfam" id="PF16508">
    <property type="entry name" value="NIBRIN_BRCT_II"/>
    <property type="match status" value="1"/>
</dbReference>
<dbReference type="InterPro" id="IPR000253">
    <property type="entry name" value="FHA_dom"/>
</dbReference>
<evidence type="ECO:0000259" key="7">
    <source>
        <dbReference type="PROSITE" id="PS50006"/>
    </source>
</evidence>
<feature type="region of interest" description="Disordered" evidence="6">
    <location>
        <begin position="539"/>
        <end position="678"/>
    </location>
</feature>
<keyword evidence="9" id="KW-1185">Reference proteome</keyword>
<name>A0A642VAS0_9ASCO</name>
<dbReference type="Gene3D" id="3.40.50.10980">
    <property type="entry name" value="Nibrin, BRCT2 domain"/>
    <property type="match status" value="1"/>
</dbReference>
<dbReference type="Proteomes" id="UP000761534">
    <property type="component" value="Unassembled WGS sequence"/>
</dbReference>
<feature type="domain" description="FHA" evidence="7">
    <location>
        <begin position="2"/>
        <end position="62"/>
    </location>
</feature>
<evidence type="ECO:0000256" key="2">
    <source>
        <dbReference type="ARBA" id="ARBA00022763"/>
    </source>
</evidence>
<dbReference type="GO" id="GO:0007095">
    <property type="term" value="P:mitotic G2 DNA damage checkpoint signaling"/>
    <property type="evidence" value="ECO:0007669"/>
    <property type="project" value="InterPro"/>
</dbReference>
<comment type="caution">
    <text evidence="8">The sequence shown here is derived from an EMBL/GenBank/DDBJ whole genome shotgun (WGS) entry which is preliminary data.</text>
</comment>
<keyword evidence="3" id="KW-0234">DNA repair</keyword>
<feature type="compositionally biased region" description="Acidic residues" evidence="6">
    <location>
        <begin position="662"/>
        <end position="672"/>
    </location>
</feature>
<comment type="similarity">
    <text evidence="5">Belongs to the Nibrin family.</text>
</comment>
<feature type="compositionally biased region" description="Acidic residues" evidence="6">
    <location>
        <begin position="407"/>
        <end position="416"/>
    </location>
</feature>
<feature type="compositionally biased region" description="Acidic residues" evidence="6">
    <location>
        <begin position="495"/>
        <end position="505"/>
    </location>
</feature>
<dbReference type="OrthoDB" id="552194at2759"/>
<dbReference type="AlphaFoldDB" id="A0A642VAS0"/>
<gene>
    <name evidence="8" type="ORF">TRICI_001145</name>
</gene>
<accession>A0A642VAS0</accession>
<dbReference type="GO" id="GO:0030870">
    <property type="term" value="C:Mre11 complex"/>
    <property type="evidence" value="ECO:0007669"/>
    <property type="project" value="InterPro"/>
</dbReference>
<dbReference type="InterPro" id="IPR032429">
    <property type="entry name" value="Nibrin_BRCT2"/>
</dbReference>
<reference evidence="8" key="1">
    <citation type="journal article" date="2019" name="G3 (Bethesda)">
        <title>Genome Assemblies of Two Rare Opportunistic Yeast Pathogens: Diutina rugosa (syn. Candida rugosa) and Trichomonascus ciferrii (syn. Candida ciferrii).</title>
        <authorList>
            <person name="Mixao V."/>
            <person name="Saus E."/>
            <person name="Hansen A.P."/>
            <person name="Lass-Florl C."/>
            <person name="Gabaldon T."/>
        </authorList>
    </citation>
    <scope>NUCLEOTIDE SEQUENCE</scope>
    <source>
        <strain evidence="8">CBS 4856</strain>
    </source>
</reference>
<evidence type="ECO:0000256" key="3">
    <source>
        <dbReference type="ARBA" id="ARBA00023204"/>
    </source>
</evidence>
<evidence type="ECO:0000256" key="5">
    <source>
        <dbReference type="ARBA" id="ARBA00044757"/>
    </source>
</evidence>
<dbReference type="PANTHER" id="PTHR12162">
    <property type="entry name" value="NIBRIN-RELATED"/>
    <property type="match status" value="1"/>
</dbReference>
<evidence type="ECO:0000313" key="8">
    <source>
        <dbReference type="EMBL" id="KAA8916687.1"/>
    </source>
</evidence>
<protein>
    <recommendedName>
        <fullName evidence="7">FHA domain-containing protein</fullName>
    </recommendedName>
</protein>
<dbReference type="EMBL" id="SWFS01000088">
    <property type="protein sequence ID" value="KAA8916687.1"/>
    <property type="molecule type" value="Genomic_DNA"/>
</dbReference>
<dbReference type="PANTHER" id="PTHR12162:SF0">
    <property type="entry name" value="NIBRIN"/>
    <property type="match status" value="1"/>
</dbReference>
<keyword evidence="2" id="KW-0227">DNA damage</keyword>
<dbReference type="InterPro" id="IPR043014">
    <property type="entry name" value="Nibrin_BRCT2_sf"/>
</dbReference>
<organism evidence="8 9">
    <name type="scientific">Trichomonascus ciferrii</name>
    <dbReference type="NCBI Taxonomy" id="44093"/>
    <lineage>
        <taxon>Eukaryota</taxon>
        <taxon>Fungi</taxon>
        <taxon>Dikarya</taxon>
        <taxon>Ascomycota</taxon>
        <taxon>Saccharomycotina</taxon>
        <taxon>Dipodascomycetes</taxon>
        <taxon>Dipodascales</taxon>
        <taxon>Trichomonascaceae</taxon>
        <taxon>Trichomonascus</taxon>
        <taxon>Trichomonascus ciferrii complex</taxon>
    </lineage>
</organism>
<feature type="region of interest" description="Disordered" evidence="6">
    <location>
        <begin position="326"/>
        <end position="508"/>
    </location>
</feature>
<dbReference type="GO" id="GO:0000724">
    <property type="term" value="P:double-strand break repair via homologous recombination"/>
    <property type="evidence" value="ECO:0007669"/>
    <property type="project" value="TreeGrafter"/>
</dbReference>
<dbReference type="GO" id="GO:0003684">
    <property type="term" value="F:damaged DNA binding"/>
    <property type="evidence" value="ECO:0007669"/>
    <property type="project" value="TreeGrafter"/>
</dbReference>
<keyword evidence="4" id="KW-0539">Nucleus</keyword>
<dbReference type="InterPro" id="IPR040227">
    <property type="entry name" value="Nibrin-rel"/>
</dbReference>
<feature type="compositionally biased region" description="Low complexity" evidence="6">
    <location>
        <begin position="329"/>
        <end position="339"/>
    </location>
</feature>
<dbReference type="PROSITE" id="PS50006">
    <property type="entry name" value="FHA_DOMAIN"/>
    <property type="match status" value="1"/>
</dbReference>
<evidence type="ECO:0000256" key="1">
    <source>
        <dbReference type="ARBA" id="ARBA00004123"/>
    </source>
</evidence>
<dbReference type="SUPFAM" id="SSF49879">
    <property type="entry name" value="SMAD/FHA domain"/>
    <property type="match status" value="1"/>
</dbReference>
<evidence type="ECO:0000256" key="6">
    <source>
        <dbReference type="SAM" id="MobiDB-lite"/>
    </source>
</evidence>
<dbReference type="VEuPathDB" id="FungiDB:TRICI_001145"/>
<dbReference type="Gene3D" id="2.60.200.20">
    <property type="match status" value="1"/>
</dbReference>
<dbReference type="InterPro" id="IPR008984">
    <property type="entry name" value="SMAD_FHA_dom_sf"/>
</dbReference>
<evidence type="ECO:0000256" key="4">
    <source>
        <dbReference type="ARBA" id="ARBA00023242"/>
    </source>
</evidence>
<feature type="compositionally biased region" description="Basic residues" evidence="6">
    <location>
        <begin position="542"/>
        <end position="551"/>
    </location>
</feature>
<feature type="compositionally biased region" description="Polar residues" evidence="6">
    <location>
        <begin position="642"/>
        <end position="658"/>
    </location>
</feature>